<evidence type="ECO:0000259" key="4">
    <source>
        <dbReference type="Pfam" id="PF00685"/>
    </source>
</evidence>
<feature type="domain" description="Sulfotransferase" evidence="4">
    <location>
        <begin position="61"/>
        <end position="312"/>
    </location>
</feature>
<organism evidence="5 6">
    <name type="scientific">Striga hermonthica</name>
    <name type="common">Purple witchweed</name>
    <name type="synonym">Buchnera hermonthica</name>
    <dbReference type="NCBI Taxonomy" id="68872"/>
    <lineage>
        <taxon>Eukaryota</taxon>
        <taxon>Viridiplantae</taxon>
        <taxon>Streptophyta</taxon>
        <taxon>Embryophyta</taxon>
        <taxon>Tracheophyta</taxon>
        <taxon>Spermatophyta</taxon>
        <taxon>Magnoliopsida</taxon>
        <taxon>eudicotyledons</taxon>
        <taxon>Gunneridae</taxon>
        <taxon>Pentapetalae</taxon>
        <taxon>asterids</taxon>
        <taxon>lamiids</taxon>
        <taxon>Lamiales</taxon>
        <taxon>Orobanchaceae</taxon>
        <taxon>Buchnereae</taxon>
        <taxon>Striga</taxon>
    </lineage>
</organism>
<keyword evidence="2 3" id="KW-0808">Transferase</keyword>
<name>A0A9N7R4I5_STRHE</name>
<proteinExistence type="inferred from homology"/>
<evidence type="ECO:0000256" key="1">
    <source>
        <dbReference type="ARBA" id="ARBA00005771"/>
    </source>
</evidence>
<dbReference type="PANTHER" id="PTHR11783">
    <property type="entry name" value="SULFOTRANSFERASE SULT"/>
    <property type="match status" value="1"/>
</dbReference>
<dbReference type="Pfam" id="PF00685">
    <property type="entry name" value="Sulfotransfer_1"/>
    <property type="match status" value="1"/>
</dbReference>
<dbReference type="InterPro" id="IPR027417">
    <property type="entry name" value="P-loop_NTPase"/>
</dbReference>
<dbReference type="AlphaFoldDB" id="A0A9N7R4I5"/>
<comment type="similarity">
    <text evidence="1 3">Belongs to the sulfotransferase 1 family.</text>
</comment>
<sequence length="318" mass="37261">MSSHPSLDLEVEEVDTKLLSQLPKVRFWDIGYHIYQWERCWFAPLSLKGAMKFRSNFEARDDDIILASTMKTGTTWLKALSHSVMHRNINDPLDDILTTENPHFLAPTIEAEFHYNKALPVNLYDLLMSPRLFHTHMPYMLFPESVKNSASKIVYVCRNPKDTLISMWHFYNVSHHTYPLQKAIDCFCAGVIPYGSYFDHVEGYWLESVIRPDKILFVKYEEMKSDSKGQVKRIAEFMGRPFDEDQKEILDDVLWRCSLERLKNLEVNKTGTLFATMPNQAFFRKGQTGDWKNYLTPLMEEQIDRLSQMKLEPLGLFL</sequence>
<reference evidence="5" key="1">
    <citation type="submission" date="2019-12" db="EMBL/GenBank/DDBJ databases">
        <authorList>
            <person name="Scholes J."/>
        </authorList>
    </citation>
    <scope>NUCLEOTIDE SEQUENCE</scope>
</reference>
<evidence type="ECO:0000313" key="5">
    <source>
        <dbReference type="EMBL" id="CAA0810992.1"/>
    </source>
</evidence>
<gene>
    <name evidence="5" type="ORF">SHERM_00018</name>
</gene>
<dbReference type="SUPFAM" id="SSF52540">
    <property type="entry name" value="P-loop containing nucleoside triphosphate hydrolases"/>
    <property type="match status" value="1"/>
</dbReference>
<dbReference type="Gene3D" id="3.40.50.300">
    <property type="entry name" value="P-loop containing nucleotide triphosphate hydrolases"/>
    <property type="match status" value="1"/>
</dbReference>
<dbReference type="OrthoDB" id="205623at2759"/>
<keyword evidence="6" id="KW-1185">Reference proteome</keyword>
<dbReference type="InterPro" id="IPR000863">
    <property type="entry name" value="Sulfotransferase_dom"/>
</dbReference>
<protein>
    <recommendedName>
        <fullName evidence="3">Sulfotransferase</fullName>
        <ecNumber evidence="3">2.8.2.-</ecNumber>
    </recommendedName>
</protein>
<evidence type="ECO:0000256" key="2">
    <source>
        <dbReference type="ARBA" id="ARBA00022679"/>
    </source>
</evidence>
<accession>A0A9N7R4I5</accession>
<comment type="caution">
    <text evidence="5">The sequence shown here is derived from an EMBL/GenBank/DDBJ whole genome shotgun (WGS) entry which is preliminary data.</text>
</comment>
<evidence type="ECO:0000313" key="6">
    <source>
        <dbReference type="Proteomes" id="UP001153555"/>
    </source>
</evidence>
<dbReference type="GO" id="GO:0008146">
    <property type="term" value="F:sulfotransferase activity"/>
    <property type="evidence" value="ECO:0007669"/>
    <property type="project" value="InterPro"/>
</dbReference>
<dbReference type="EC" id="2.8.2.-" evidence="3"/>
<dbReference type="EMBL" id="CACSLK010007779">
    <property type="protein sequence ID" value="CAA0810992.1"/>
    <property type="molecule type" value="Genomic_DNA"/>
</dbReference>
<evidence type="ECO:0000256" key="3">
    <source>
        <dbReference type="RuleBase" id="RU361155"/>
    </source>
</evidence>
<dbReference type="Proteomes" id="UP001153555">
    <property type="component" value="Unassembled WGS sequence"/>
</dbReference>